<protein>
    <submittedName>
        <fullName evidence="3">Uncharacterized protein</fullName>
    </submittedName>
</protein>
<dbReference type="EMBL" id="MU251395">
    <property type="protein sequence ID" value="KAG9236974.1"/>
    <property type="molecule type" value="Genomic_DNA"/>
</dbReference>
<gene>
    <name evidence="3" type="ORF">BJ875DRAFT_481715</name>
</gene>
<dbReference type="CDD" id="cd12087">
    <property type="entry name" value="TM_EGFR-like"/>
    <property type="match status" value="1"/>
</dbReference>
<keyword evidence="4" id="KW-1185">Reference proteome</keyword>
<dbReference type="OrthoDB" id="5421765at2759"/>
<name>A0A9P7YNA6_9HELO</name>
<feature type="transmembrane region" description="Helical" evidence="2">
    <location>
        <begin position="182"/>
        <end position="206"/>
    </location>
</feature>
<sequence>MSTITTRAGAPCPPGLASKDCSGRAVIAVTSGGVCKLNGEPQFAPCPDQSPAVTVGSLFWGISVTDIELWSFQIPPLEGQTACFYCGAPSTSSSSSGGGGGVLTSTPAGSPSTLSSTSLQDSTTSPPPQTGRGASSSTSARTTSPPIPSQPGPSTVPDSAATTTASLLPTVTSTSHRVSSGAAAGIGVGCLLAGTLIAGLIAFLLFRRKKNTEYSGQHPYGAGYVASDKGGLMGGDSPISGGAALNINRLLPQPAEDAAIIGGLSKIRDDIKNHAQNYYHNDAIRPELVDETEVLDLAHAISAPPSAVRGLFLNPGTRTDAIRLFLAQLILSSCTGTSDLRLSLLPREISAFTANLSANDAANAIQAALFSKWKTISGVLLQREYGSQIRDHDSRIENINRVVAIADSVLQPFMDSRMDMMARRRHLEATIRRASQFAFLLFSQPASFHFDYTGTGRRDNLLVFPALLQTVNDEAEVLSPPRVLSEREVVTDLIF</sequence>
<keyword evidence="2" id="KW-0472">Membrane</keyword>
<organism evidence="3 4">
    <name type="scientific">Amylocarpus encephaloides</name>
    <dbReference type="NCBI Taxonomy" id="45428"/>
    <lineage>
        <taxon>Eukaryota</taxon>
        <taxon>Fungi</taxon>
        <taxon>Dikarya</taxon>
        <taxon>Ascomycota</taxon>
        <taxon>Pezizomycotina</taxon>
        <taxon>Leotiomycetes</taxon>
        <taxon>Helotiales</taxon>
        <taxon>Helotiales incertae sedis</taxon>
        <taxon>Amylocarpus</taxon>
    </lineage>
</organism>
<dbReference type="AlphaFoldDB" id="A0A9P7YNA6"/>
<keyword evidence="2" id="KW-1133">Transmembrane helix</keyword>
<evidence type="ECO:0000256" key="1">
    <source>
        <dbReference type="SAM" id="MobiDB-lite"/>
    </source>
</evidence>
<accession>A0A9P7YNA6</accession>
<evidence type="ECO:0000313" key="3">
    <source>
        <dbReference type="EMBL" id="KAG9236974.1"/>
    </source>
</evidence>
<proteinExistence type="predicted"/>
<reference evidence="3" key="1">
    <citation type="journal article" date="2021" name="IMA Fungus">
        <title>Genomic characterization of three marine fungi, including Emericellopsis atlantica sp. nov. with signatures of a generalist lifestyle and marine biomass degradation.</title>
        <authorList>
            <person name="Hagestad O.C."/>
            <person name="Hou L."/>
            <person name="Andersen J.H."/>
            <person name="Hansen E.H."/>
            <person name="Altermark B."/>
            <person name="Li C."/>
            <person name="Kuhnert E."/>
            <person name="Cox R.J."/>
            <person name="Crous P.W."/>
            <person name="Spatafora J.W."/>
            <person name="Lail K."/>
            <person name="Amirebrahimi M."/>
            <person name="Lipzen A."/>
            <person name="Pangilinan J."/>
            <person name="Andreopoulos W."/>
            <person name="Hayes R.D."/>
            <person name="Ng V."/>
            <person name="Grigoriev I.V."/>
            <person name="Jackson S.A."/>
            <person name="Sutton T.D.S."/>
            <person name="Dobson A.D.W."/>
            <person name="Rama T."/>
        </authorList>
    </citation>
    <scope>NUCLEOTIDE SEQUENCE</scope>
    <source>
        <strain evidence="3">TRa018bII</strain>
    </source>
</reference>
<evidence type="ECO:0000313" key="4">
    <source>
        <dbReference type="Proteomes" id="UP000824998"/>
    </source>
</evidence>
<dbReference type="Proteomes" id="UP000824998">
    <property type="component" value="Unassembled WGS sequence"/>
</dbReference>
<keyword evidence="2" id="KW-0812">Transmembrane</keyword>
<comment type="caution">
    <text evidence="3">The sequence shown here is derived from an EMBL/GenBank/DDBJ whole genome shotgun (WGS) entry which is preliminary data.</text>
</comment>
<evidence type="ECO:0000256" key="2">
    <source>
        <dbReference type="SAM" id="Phobius"/>
    </source>
</evidence>
<feature type="compositionally biased region" description="Low complexity" evidence="1">
    <location>
        <begin position="103"/>
        <end position="144"/>
    </location>
</feature>
<feature type="region of interest" description="Disordered" evidence="1">
    <location>
        <begin position="92"/>
        <end position="160"/>
    </location>
</feature>